<evidence type="ECO:0000256" key="1">
    <source>
        <dbReference type="ARBA" id="ARBA00022884"/>
    </source>
</evidence>
<feature type="region of interest" description="Disordered" evidence="3">
    <location>
        <begin position="1"/>
        <end position="63"/>
    </location>
</feature>
<dbReference type="InterPro" id="IPR014886">
    <property type="entry name" value="La_xRRM"/>
</dbReference>
<keyword evidence="6" id="KW-1185">Reference proteome</keyword>
<dbReference type="Proteomes" id="UP000186601">
    <property type="component" value="Unassembled WGS sequence"/>
</dbReference>
<name>A0A2R6PJC4_9APHY</name>
<dbReference type="PROSITE" id="PS51939">
    <property type="entry name" value="XRRM"/>
    <property type="match status" value="1"/>
</dbReference>
<evidence type="ECO:0000259" key="4">
    <source>
        <dbReference type="PROSITE" id="PS51939"/>
    </source>
</evidence>
<dbReference type="EMBL" id="MLYV02000479">
    <property type="protein sequence ID" value="PSR92236.1"/>
    <property type="molecule type" value="Genomic_DNA"/>
</dbReference>
<feature type="compositionally biased region" description="Basic and acidic residues" evidence="3">
    <location>
        <begin position="474"/>
        <end position="488"/>
    </location>
</feature>
<dbReference type="GO" id="GO:1990904">
    <property type="term" value="C:ribonucleoprotein complex"/>
    <property type="evidence" value="ECO:0007669"/>
    <property type="project" value="UniProtKB-UniRule"/>
</dbReference>
<dbReference type="OrthoDB" id="439993at2759"/>
<keyword evidence="1 2" id="KW-0694">RNA-binding</keyword>
<organism evidence="5 6">
    <name type="scientific">Hermanssonia centrifuga</name>
    <dbReference type="NCBI Taxonomy" id="98765"/>
    <lineage>
        <taxon>Eukaryota</taxon>
        <taxon>Fungi</taxon>
        <taxon>Dikarya</taxon>
        <taxon>Basidiomycota</taxon>
        <taxon>Agaricomycotina</taxon>
        <taxon>Agaricomycetes</taxon>
        <taxon>Polyporales</taxon>
        <taxon>Meruliaceae</taxon>
        <taxon>Hermanssonia</taxon>
    </lineage>
</organism>
<evidence type="ECO:0000313" key="6">
    <source>
        <dbReference type="Proteomes" id="UP000186601"/>
    </source>
</evidence>
<proteinExistence type="predicted"/>
<dbReference type="Pfam" id="PF19977">
    <property type="entry name" value="xRRM"/>
    <property type="match status" value="1"/>
</dbReference>
<protein>
    <recommendedName>
        <fullName evidence="4">XRRM domain-containing protein</fullName>
    </recommendedName>
</protein>
<feature type="compositionally biased region" description="Basic and acidic residues" evidence="3">
    <location>
        <begin position="40"/>
        <end position="53"/>
    </location>
</feature>
<comment type="caution">
    <text evidence="5">The sequence shown here is derived from an EMBL/GenBank/DDBJ whole genome shotgun (WGS) entry which is preliminary data.</text>
</comment>
<dbReference type="STRING" id="98765.A0A2R6PJC4"/>
<dbReference type="InterPro" id="IPR045537">
    <property type="entry name" value="Lar7_xRRM"/>
</dbReference>
<evidence type="ECO:0000313" key="5">
    <source>
        <dbReference type="EMBL" id="PSR92236.1"/>
    </source>
</evidence>
<feature type="region of interest" description="Disordered" evidence="3">
    <location>
        <begin position="461"/>
        <end position="495"/>
    </location>
</feature>
<evidence type="ECO:0000256" key="2">
    <source>
        <dbReference type="PROSITE-ProRule" id="PRU01288"/>
    </source>
</evidence>
<dbReference type="Gene3D" id="3.30.70.330">
    <property type="match status" value="1"/>
</dbReference>
<gene>
    <name evidence="5" type="ORF">PHLCEN_2v4766</name>
</gene>
<dbReference type="AlphaFoldDB" id="A0A2R6PJC4"/>
<feature type="domain" description="XRRM" evidence="4">
    <location>
        <begin position="338"/>
        <end position="492"/>
    </location>
</feature>
<sequence length="495" mass="55772">MFPFVPRKVTTKSLNAKATSAVTQQTKATPHHLLAPDVQEPTRTRTDKGKAKETSSGPSDEDYAGLLSLSLSDYTLWSDPDLRRTIECTEEQSPPESTLLKSIRTYLSDRLEVRVLMSSPSRSTWYGKQLSPFKNVGGYEVRLKNWEDTLRRVGNSTRSEWESRTVYMENIPTQFRSIPGIRRFALALFGASDSSPTEERVQHIVLPPHHQDKPEDQPKCKGFALVTCAQQADADYILQEWPWRRQRSATMEDIKADWSSEAHDAVKFGFHAMRKSEWEELNAEYLSYRQKLLDDVAGEEIEQSISVHENSIHIPETPPPKREIAPIPVIMDLDLSAPYPQNCLVYVRNVHTETNKTTLRKLFTHAFGGNNVQNQNESIDYVDFNKGMDTCYLRLAAPHHTTVLVSHFSNNATSQTQGLDGTGSPPAAGSKTITMEVVSGEREELYWGKVPEKVRRQAVEKAFAGGKPGGSIESEGKRKMDGGKAEGPRRKRRRG</sequence>
<dbReference type="GO" id="GO:0070034">
    <property type="term" value="F:telomerase RNA binding"/>
    <property type="evidence" value="ECO:0007669"/>
    <property type="project" value="InterPro"/>
</dbReference>
<evidence type="ECO:0000256" key="3">
    <source>
        <dbReference type="SAM" id="MobiDB-lite"/>
    </source>
</evidence>
<dbReference type="InterPro" id="IPR012677">
    <property type="entry name" value="Nucleotide-bd_a/b_plait_sf"/>
</dbReference>
<accession>A0A2R6PJC4</accession>
<feature type="compositionally biased region" description="Polar residues" evidence="3">
    <location>
        <begin position="11"/>
        <end position="28"/>
    </location>
</feature>
<reference evidence="5 6" key="1">
    <citation type="submission" date="2018-02" db="EMBL/GenBank/DDBJ databases">
        <title>Genome sequence of the basidiomycete white-rot fungus Phlebia centrifuga.</title>
        <authorList>
            <person name="Granchi Z."/>
            <person name="Peng M."/>
            <person name="de Vries R.P."/>
            <person name="Hilden K."/>
            <person name="Makela M.R."/>
            <person name="Grigoriev I."/>
            <person name="Riley R."/>
        </authorList>
    </citation>
    <scope>NUCLEOTIDE SEQUENCE [LARGE SCALE GENOMIC DNA]</scope>
    <source>
        <strain evidence="5 6">FBCC195</strain>
    </source>
</reference>
<dbReference type="GO" id="GO:1904868">
    <property type="term" value="P:telomerase catalytic core complex assembly"/>
    <property type="evidence" value="ECO:0007669"/>
    <property type="project" value="InterPro"/>
</dbReference>